<evidence type="ECO:0000259" key="4">
    <source>
        <dbReference type="Pfam" id="PF00685"/>
    </source>
</evidence>
<protein>
    <recommendedName>
        <fullName evidence="3">Sulfotransferase</fullName>
        <ecNumber evidence="3">2.8.2.-</ecNumber>
    </recommendedName>
</protein>
<accession>A0AAV3PL32</accession>
<proteinExistence type="inferred from homology"/>
<reference evidence="5 6" key="1">
    <citation type="submission" date="2024-01" db="EMBL/GenBank/DDBJ databases">
        <title>The complete chloroplast genome sequence of Lithospermum erythrorhizon: insights into the phylogenetic relationship among Boraginaceae species and the maternal lineages of purple gromwells.</title>
        <authorList>
            <person name="Okada T."/>
            <person name="Watanabe K."/>
        </authorList>
    </citation>
    <scope>NUCLEOTIDE SEQUENCE [LARGE SCALE GENOMIC DNA]</scope>
</reference>
<keyword evidence="6" id="KW-1185">Reference proteome</keyword>
<dbReference type="InterPro" id="IPR027417">
    <property type="entry name" value="P-loop_NTPase"/>
</dbReference>
<dbReference type="EMBL" id="BAABME010001878">
    <property type="protein sequence ID" value="GAA0151921.1"/>
    <property type="molecule type" value="Genomic_DNA"/>
</dbReference>
<comment type="similarity">
    <text evidence="1 3">Belongs to the sulfotransferase 1 family.</text>
</comment>
<dbReference type="InterPro" id="IPR000863">
    <property type="entry name" value="Sulfotransferase_dom"/>
</dbReference>
<keyword evidence="2 3" id="KW-0808">Transferase</keyword>
<sequence>MEKTEICDPFHLIQAKDQETNHDEFKESISHNQDIIKENTWVSSLLYEINGCWIPAKLVPAVTNFQNQFQAKDSDIMLATMPKSGTTWLKALVFTITNRNLFQTLDQSPLLSSNPHALVPFFEYDIYPSSNTPLMNVDEIPSPRIFSTHIHFQCLPASVLDTKCRIIYIYRDPLDQFVSHWCFALENFYDGKTKPPIIEEALEKYSKGIHPFGPFWDHMLGYSKASSKDSNKVLFLKYEVLKADPVSVVKKIAEFLEIPFSPEEEINGMVEEVVKLCSFDNLKNLEVNRNGRTNYGVKHSSFFRKGGIGDWVNYVPPTMAELVLNVMEEKLGGAGISF</sequence>
<dbReference type="Proteomes" id="UP001454036">
    <property type="component" value="Unassembled WGS sequence"/>
</dbReference>
<dbReference type="AlphaFoldDB" id="A0AAV3PL32"/>
<dbReference type="Pfam" id="PF00685">
    <property type="entry name" value="Sulfotransfer_1"/>
    <property type="match status" value="1"/>
</dbReference>
<gene>
    <name evidence="5" type="ORF">LIER_10531</name>
</gene>
<evidence type="ECO:0000256" key="3">
    <source>
        <dbReference type="RuleBase" id="RU361155"/>
    </source>
</evidence>
<dbReference type="SUPFAM" id="SSF52540">
    <property type="entry name" value="P-loop containing nucleoside triphosphate hydrolases"/>
    <property type="match status" value="1"/>
</dbReference>
<evidence type="ECO:0000256" key="2">
    <source>
        <dbReference type="ARBA" id="ARBA00022679"/>
    </source>
</evidence>
<dbReference type="EC" id="2.8.2.-" evidence="3"/>
<dbReference type="PANTHER" id="PTHR11783">
    <property type="entry name" value="SULFOTRANSFERASE SULT"/>
    <property type="match status" value="1"/>
</dbReference>
<evidence type="ECO:0000313" key="5">
    <source>
        <dbReference type="EMBL" id="GAA0151921.1"/>
    </source>
</evidence>
<organism evidence="5 6">
    <name type="scientific">Lithospermum erythrorhizon</name>
    <name type="common">Purple gromwell</name>
    <name type="synonym">Lithospermum officinale var. erythrorhizon</name>
    <dbReference type="NCBI Taxonomy" id="34254"/>
    <lineage>
        <taxon>Eukaryota</taxon>
        <taxon>Viridiplantae</taxon>
        <taxon>Streptophyta</taxon>
        <taxon>Embryophyta</taxon>
        <taxon>Tracheophyta</taxon>
        <taxon>Spermatophyta</taxon>
        <taxon>Magnoliopsida</taxon>
        <taxon>eudicotyledons</taxon>
        <taxon>Gunneridae</taxon>
        <taxon>Pentapetalae</taxon>
        <taxon>asterids</taxon>
        <taxon>lamiids</taxon>
        <taxon>Boraginales</taxon>
        <taxon>Boraginaceae</taxon>
        <taxon>Boraginoideae</taxon>
        <taxon>Lithospermeae</taxon>
        <taxon>Lithospermum</taxon>
    </lineage>
</organism>
<evidence type="ECO:0000313" key="6">
    <source>
        <dbReference type="Proteomes" id="UP001454036"/>
    </source>
</evidence>
<dbReference type="Gene3D" id="3.40.50.300">
    <property type="entry name" value="P-loop containing nucleotide triphosphate hydrolases"/>
    <property type="match status" value="1"/>
</dbReference>
<comment type="caution">
    <text evidence="5">The sequence shown here is derived from an EMBL/GenBank/DDBJ whole genome shotgun (WGS) entry which is preliminary data.</text>
</comment>
<feature type="domain" description="Sulfotransferase" evidence="4">
    <location>
        <begin position="73"/>
        <end position="334"/>
    </location>
</feature>
<name>A0AAV3PL32_LITER</name>
<evidence type="ECO:0000256" key="1">
    <source>
        <dbReference type="ARBA" id="ARBA00005771"/>
    </source>
</evidence>
<dbReference type="GO" id="GO:0008146">
    <property type="term" value="F:sulfotransferase activity"/>
    <property type="evidence" value="ECO:0007669"/>
    <property type="project" value="InterPro"/>
</dbReference>